<name>A0A0R1MI92_9LACO</name>
<dbReference type="EMBL" id="AZDX01000006">
    <property type="protein sequence ID" value="KRL07521.1"/>
    <property type="molecule type" value="Genomic_DNA"/>
</dbReference>
<dbReference type="PANTHER" id="PTHR48081">
    <property type="entry name" value="AB HYDROLASE SUPERFAMILY PROTEIN C4A8.06C"/>
    <property type="match status" value="1"/>
</dbReference>
<evidence type="ECO:0000256" key="1">
    <source>
        <dbReference type="ARBA" id="ARBA00022801"/>
    </source>
</evidence>
<dbReference type="InterPro" id="IPR029058">
    <property type="entry name" value="AB_hydrolase_fold"/>
</dbReference>
<dbReference type="OrthoDB" id="9815425at2"/>
<feature type="domain" description="BD-FAE-like" evidence="2">
    <location>
        <begin position="52"/>
        <end position="159"/>
    </location>
</feature>
<dbReference type="InterPro" id="IPR049492">
    <property type="entry name" value="BD-FAE-like_dom"/>
</dbReference>
<reference evidence="3 4" key="1">
    <citation type="journal article" date="2015" name="Genome Announc.">
        <title>Expanding the biotechnology potential of lactobacilli through comparative genomics of 213 strains and associated genera.</title>
        <authorList>
            <person name="Sun Z."/>
            <person name="Harris H.M."/>
            <person name="McCann A."/>
            <person name="Guo C."/>
            <person name="Argimon S."/>
            <person name="Zhang W."/>
            <person name="Yang X."/>
            <person name="Jeffery I.B."/>
            <person name="Cooney J.C."/>
            <person name="Kagawa T.F."/>
            <person name="Liu W."/>
            <person name="Song Y."/>
            <person name="Salvetti E."/>
            <person name="Wrobel A."/>
            <person name="Rasinkangas P."/>
            <person name="Parkhill J."/>
            <person name="Rea M.C."/>
            <person name="O'Sullivan O."/>
            <person name="Ritari J."/>
            <person name="Douillard F.P."/>
            <person name="Paul Ross R."/>
            <person name="Yang R."/>
            <person name="Briner A.E."/>
            <person name="Felis G.E."/>
            <person name="de Vos W.M."/>
            <person name="Barrangou R."/>
            <person name="Klaenhammer T.R."/>
            <person name="Caufield P.W."/>
            <person name="Cui Y."/>
            <person name="Zhang H."/>
            <person name="O'Toole P.W."/>
        </authorList>
    </citation>
    <scope>NUCLEOTIDE SEQUENCE [LARGE SCALE GENOMIC DNA]</scope>
    <source>
        <strain evidence="3 4">DSM 19519</strain>
    </source>
</reference>
<dbReference type="AlphaFoldDB" id="A0A0R1MI92"/>
<gene>
    <name evidence="3" type="ORF">FC92_GL001911</name>
</gene>
<dbReference type="PATRIC" id="fig|1423759.3.peg.1995"/>
<keyword evidence="1" id="KW-0378">Hydrolase</keyword>
<organism evidence="3 4">
    <name type="scientific">Liquorilactobacillus hordei DSM 19519</name>
    <dbReference type="NCBI Taxonomy" id="1423759"/>
    <lineage>
        <taxon>Bacteria</taxon>
        <taxon>Bacillati</taxon>
        <taxon>Bacillota</taxon>
        <taxon>Bacilli</taxon>
        <taxon>Lactobacillales</taxon>
        <taxon>Lactobacillaceae</taxon>
        <taxon>Liquorilactobacillus</taxon>
    </lineage>
</organism>
<dbReference type="STRING" id="1423759.FC92_GL001911"/>
<proteinExistence type="predicted"/>
<protein>
    <recommendedName>
        <fullName evidence="2">BD-FAE-like domain-containing protein</fullName>
    </recommendedName>
</protein>
<sequence>MTEQNVLEMINQIRVDWKKGDDERDAGLPREIEGVTRIDDIPYGPDPTWNLLDIYIPQNVIGKIPVIINIHGGGWCYGTKETYQFYGLGLAQRGFAFINPNYRLAPEAVFPEELDDVNRYVHWVAEHADEYGLDKNNVFLVGDSAGGQMAEQYTAILKNAEYRKKFGYELTDLKFRALALNSAAAFVLDPGVIGGATVGYFTPEIVKEKSDMLNTEKYITTSFLPTYISTANEDFIRELSIKLDSFLTEIGVEHVFKEYGDQDNPRPHVFLINQKDKIANQANDDEIDFFKKFIVK</sequence>
<dbReference type="Proteomes" id="UP000051448">
    <property type="component" value="Unassembled WGS sequence"/>
</dbReference>
<dbReference type="GO" id="GO:0016787">
    <property type="term" value="F:hydrolase activity"/>
    <property type="evidence" value="ECO:0007669"/>
    <property type="project" value="UniProtKB-KW"/>
</dbReference>
<dbReference type="SUPFAM" id="SSF53474">
    <property type="entry name" value="alpha/beta-Hydrolases"/>
    <property type="match status" value="1"/>
</dbReference>
<comment type="caution">
    <text evidence="3">The sequence shown here is derived from an EMBL/GenBank/DDBJ whole genome shotgun (WGS) entry which is preliminary data.</text>
</comment>
<dbReference type="InterPro" id="IPR050300">
    <property type="entry name" value="GDXG_lipolytic_enzyme"/>
</dbReference>
<accession>A0A0R1MI92</accession>
<dbReference type="Gene3D" id="3.40.50.1820">
    <property type="entry name" value="alpha/beta hydrolase"/>
    <property type="match status" value="1"/>
</dbReference>
<dbReference type="Pfam" id="PF20434">
    <property type="entry name" value="BD-FAE"/>
    <property type="match status" value="1"/>
</dbReference>
<evidence type="ECO:0000313" key="3">
    <source>
        <dbReference type="EMBL" id="KRL07521.1"/>
    </source>
</evidence>
<dbReference type="GeneID" id="98310788"/>
<evidence type="ECO:0000259" key="2">
    <source>
        <dbReference type="Pfam" id="PF20434"/>
    </source>
</evidence>
<keyword evidence="4" id="KW-1185">Reference proteome</keyword>
<dbReference type="RefSeq" id="WP_057869154.1">
    <property type="nucleotide sequence ID" value="NZ_AZDX01000006.1"/>
</dbReference>
<evidence type="ECO:0000313" key="4">
    <source>
        <dbReference type="Proteomes" id="UP000051448"/>
    </source>
</evidence>